<feature type="chain" id="PRO_5046027042" evidence="1">
    <location>
        <begin position="19"/>
        <end position="152"/>
    </location>
</feature>
<dbReference type="Proteomes" id="UP001492380">
    <property type="component" value="Unassembled WGS sequence"/>
</dbReference>
<dbReference type="EMBL" id="JBBWRZ010000002">
    <property type="protein sequence ID" value="KAK8244384.1"/>
    <property type="molecule type" value="Genomic_DNA"/>
</dbReference>
<name>A0ABR1Z096_9PEZI</name>
<protein>
    <submittedName>
        <fullName evidence="2">Uncharacterized protein</fullName>
    </submittedName>
</protein>
<reference evidence="2 3" key="1">
    <citation type="submission" date="2024-04" db="EMBL/GenBank/DDBJ databases">
        <title>Phyllosticta paracitricarpa is synonymous to the EU quarantine fungus P. citricarpa based on phylogenomic analyses.</title>
        <authorList>
            <consortium name="Lawrence Berkeley National Laboratory"/>
            <person name="Van Ingen-Buijs V.A."/>
            <person name="Van Westerhoven A.C."/>
            <person name="Haridas S."/>
            <person name="Skiadas P."/>
            <person name="Martin F."/>
            <person name="Groenewald J.Z."/>
            <person name="Crous P.W."/>
            <person name="Seidl M.F."/>
        </authorList>
    </citation>
    <scope>NUCLEOTIDE SEQUENCE [LARGE SCALE GENOMIC DNA]</scope>
    <source>
        <strain evidence="2 3">CBS 123374</strain>
    </source>
</reference>
<feature type="signal peptide" evidence="1">
    <location>
        <begin position="1"/>
        <end position="18"/>
    </location>
</feature>
<keyword evidence="1" id="KW-0732">Signal</keyword>
<accession>A0ABR1Z096</accession>
<dbReference type="Gene3D" id="2.60.20.10">
    <property type="entry name" value="Crystallins"/>
    <property type="match status" value="1"/>
</dbReference>
<gene>
    <name evidence="2" type="ORF">HDK90DRAFT_463214</name>
</gene>
<sequence length="152" mass="16606">MHFLSIILLNLLAVMSTAAPLETSPLKEVGSISARQDNPFFFGASPRSEHHMSNQAYMCSDPDWKGTCIEVQRLKGYCIIYGKTSDISSFGPDKGFTCSAYGTFDCTGDSLKLEYPGVSDLASLGWDNRIISFRCDGGDSRVDRSDRAGVVD</sequence>
<evidence type="ECO:0000313" key="2">
    <source>
        <dbReference type="EMBL" id="KAK8244384.1"/>
    </source>
</evidence>
<keyword evidence="3" id="KW-1185">Reference proteome</keyword>
<evidence type="ECO:0000313" key="3">
    <source>
        <dbReference type="Proteomes" id="UP001492380"/>
    </source>
</evidence>
<comment type="caution">
    <text evidence="2">The sequence shown here is derived from an EMBL/GenBank/DDBJ whole genome shotgun (WGS) entry which is preliminary data.</text>
</comment>
<evidence type="ECO:0000256" key="1">
    <source>
        <dbReference type="SAM" id="SignalP"/>
    </source>
</evidence>
<organism evidence="2 3">
    <name type="scientific">Phyllosticta capitalensis</name>
    <dbReference type="NCBI Taxonomy" id="121624"/>
    <lineage>
        <taxon>Eukaryota</taxon>
        <taxon>Fungi</taxon>
        <taxon>Dikarya</taxon>
        <taxon>Ascomycota</taxon>
        <taxon>Pezizomycotina</taxon>
        <taxon>Dothideomycetes</taxon>
        <taxon>Dothideomycetes incertae sedis</taxon>
        <taxon>Botryosphaeriales</taxon>
        <taxon>Phyllostictaceae</taxon>
        <taxon>Phyllosticta</taxon>
    </lineage>
</organism>
<proteinExistence type="predicted"/>